<reference evidence="1" key="2">
    <citation type="submission" date="2023-05" db="EMBL/GenBank/DDBJ databases">
        <authorList>
            <person name="Schelkunov M.I."/>
        </authorList>
    </citation>
    <scope>NUCLEOTIDE SEQUENCE</scope>
    <source>
        <strain evidence="1">Hsosn_3</strain>
        <tissue evidence="1">Leaf</tissue>
    </source>
</reference>
<accession>A0AAD8HWR6</accession>
<proteinExistence type="predicted"/>
<reference evidence="1" key="1">
    <citation type="submission" date="2023-02" db="EMBL/GenBank/DDBJ databases">
        <title>Genome of toxic invasive species Heracleum sosnowskyi carries increased number of genes despite the absence of recent whole-genome duplications.</title>
        <authorList>
            <person name="Schelkunov M."/>
            <person name="Shtratnikova V."/>
            <person name="Makarenko M."/>
            <person name="Klepikova A."/>
            <person name="Omelchenko D."/>
            <person name="Novikova G."/>
            <person name="Obukhova E."/>
            <person name="Bogdanov V."/>
            <person name="Penin A."/>
            <person name="Logacheva M."/>
        </authorList>
    </citation>
    <scope>NUCLEOTIDE SEQUENCE</scope>
    <source>
        <strain evidence="1">Hsosn_3</strain>
        <tissue evidence="1">Leaf</tissue>
    </source>
</reference>
<dbReference type="EMBL" id="JAUIZM010000007">
    <property type="protein sequence ID" value="KAK1373375.1"/>
    <property type="molecule type" value="Genomic_DNA"/>
</dbReference>
<dbReference type="Proteomes" id="UP001237642">
    <property type="component" value="Unassembled WGS sequence"/>
</dbReference>
<comment type="caution">
    <text evidence="1">The sequence shown here is derived from an EMBL/GenBank/DDBJ whole genome shotgun (WGS) entry which is preliminary data.</text>
</comment>
<evidence type="ECO:0000313" key="2">
    <source>
        <dbReference type="Proteomes" id="UP001237642"/>
    </source>
</evidence>
<keyword evidence="2" id="KW-1185">Reference proteome</keyword>
<dbReference type="AlphaFoldDB" id="A0AAD8HWR6"/>
<evidence type="ECO:0000313" key="1">
    <source>
        <dbReference type="EMBL" id="KAK1373375.1"/>
    </source>
</evidence>
<sequence>MNVALDRARVDSFLEGTTCGFQNFTNLGEDLGLDHPPVDVCFGGSGAHDPVEGSVSDYVVGVPNMNAFGDDNLCLDDLPVGFCFEDEWIRELMNSIQEEPVHDSTMTNPGKRKFEAENSRVAKKRVGSYTVGN</sequence>
<organism evidence="1 2">
    <name type="scientific">Heracleum sosnowskyi</name>
    <dbReference type="NCBI Taxonomy" id="360622"/>
    <lineage>
        <taxon>Eukaryota</taxon>
        <taxon>Viridiplantae</taxon>
        <taxon>Streptophyta</taxon>
        <taxon>Embryophyta</taxon>
        <taxon>Tracheophyta</taxon>
        <taxon>Spermatophyta</taxon>
        <taxon>Magnoliopsida</taxon>
        <taxon>eudicotyledons</taxon>
        <taxon>Gunneridae</taxon>
        <taxon>Pentapetalae</taxon>
        <taxon>asterids</taxon>
        <taxon>campanulids</taxon>
        <taxon>Apiales</taxon>
        <taxon>Apiaceae</taxon>
        <taxon>Apioideae</taxon>
        <taxon>apioid superclade</taxon>
        <taxon>Tordylieae</taxon>
        <taxon>Tordyliinae</taxon>
        <taxon>Heracleum</taxon>
    </lineage>
</organism>
<protein>
    <submittedName>
        <fullName evidence="1">Uncharacterized protein</fullName>
    </submittedName>
</protein>
<gene>
    <name evidence="1" type="ORF">POM88_029568</name>
</gene>
<name>A0AAD8HWR6_9APIA</name>